<feature type="transmembrane region" description="Helical" evidence="6">
    <location>
        <begin position="114"/>
        <end position="137"/>
    </location>
</feature>
<evidence type="ECO:0000256" key="5">
    <source>
        <dbReference type="ARBA" id="ARBA00023136"/>
    </source>
</evidence>
<feature type="transmembrane region" description="Helical" evidence="6">
    <location>
        <begin position="269"/>
        <end position="298"/>
    </location>
</feature>
<dbReference type="RefSeq" id="WP_090227023.1">
    <property type="nucleotide sequence ID" value="NZ_FNNU01000002.1"/>
</dbReference>
<dbReference type="Pfam" id="PF13520">
    <property type="entry name" value="AA_permease_2"/>
    <property type="match status" value="1"/>
</dbReference>
<dbReference type="GO" id="GO:0022857">
    <property type="term" value="F:transmembrane transporter activity"/>
    <property type="evidence" value="ECO:0007669"/>
    <property type="project" value="InterPro"/>
</dbReference>
<dbReference type="EMBL" id="FNNU01000002">
    <property type="protein sequence ID" value="SDW92295.1"/>
    <property type="molecule type" value="Genomic_DNA"/>
</dbReference>
<organism evidence="7 8">
    <name type="scientific">Pseudomonas kuykendallii</name>
    <dbReference type="NCBI Taxonomy" id="1007099"/>
    <lineage>
        <taxon>Bacteria</taxon>
        <taxon>Pseudomonadati</taxon>
        <taxon>Pseudomonadota</taxon>
        <taxon>Gammaproteobacteria</taxon>
        <taxon>Pseudomonadales</taxon>
        <taxon>Pseudomonadaceae</taxon>
        <taxon>Pseudomonas</taxon>
    </lineage>
</organism>
<keyword evidence="5 6" id="KW-0472">Membrane</keyword>
<dbReference type="NCBIfam" id="NF008245">
    <property type="entry name" value="PRK11021.1"/>
    <property type="match status" value="1"/>
</dbReference>
<gene>
    <name evidence="7" type="ORF">SAMN05216287_1907</name>
</gene>
<evidence type="ECO:0000256" key="2">
    <source>
        <dbReference type="ARBA" id="ARBA00022475"/>
    </source>
</evidence>
<name>A0A1H2XHJ0_9PSED</name>
<keyword evidence="8" id="KW-1185">Reference proteome</keyword>
<feature type="transmembrane region" description="Helical" evidence="6">
    <location>
        <begin position="149"/>
        <end position="166"/>
    </location>
</feature>
<feature type="transmembrane region" description="Helical" evidence="6">
    <location>
        <begin position="87"/>
        <end position="108"/>
    </location>
</feature>
<feature type="transmembrane region" description="Helical" evidence="6">
    <location>
        <begin position="347"/>
        <end position="367"/>
    </location>
</feature>
<sequence length="420" mass="44493">MSRLNKELGLLQGIALLATSLLGTGIFVVPALAASSAGIASLWAWPLLILLVLPVAFTFAQLGRRFPHAGGAPHLIGRAFGLRLERVSAWLFLAVIPVGVPAALHIGVGFWQSVFVITPGQALAIQLGTLAIILLLGQRPMRASGSLQAAIAVAIVACIALIWWAGDLPGASLSLLNSASPDWSRLPTALAVMFWCFVGIEAFAHLGEEFRRPQRDFPLALLLGTLLAGLVYWACSLAVLNFGHYGDAQRDATSLPDLVGQLFGERGRWLLALLGYLACFASTNVYLLGFARLLWSLADEGKAPAGLARLNRHGVPARALLLIVACCALCSLASSLLSLSVDELIRYANGNFVLIYLLSMAAGWVLLEGLWRWLAGLSVALCALVLVALGVQALYALALLGVLVALHGRRPPRRAAAAQG</sequence>
<feature type="transmembrane region" description="Helical" evidence="6">
    <location>
        <begin position="186"/>
        <end position="207"/>
    </location>
</feature>
<feature type="transmembrane region" description="Helical" evidence="6">
    <location>
        <begin position="219"/>
        <end position="240"/>
    </location>
</feature>
<comment type="subcellular location">
    <subcellularLocation>
        <location evidence="1">Cell membrane</location>
        <topology evidence="1">Multi-pass membrane protein</topology>
    </subcellularLocation>
</comment>
<proteinExistence type="predicted"/>
<feature type="transmembrane region" description="Helical" evidence="6">
    <location>
        <begin position="319"/>
        <end position="341"/>
    </location>
</feature>
<dbReference type="Gene3D" id="1.20.1740.10">
    <property type="entry name" value="Amino acid/polyamine transporter I"/>
    <property type="match status" value="1"/>
</dbReference>
<dbReference type="STRING" id="1007099.SAMN05216287_1907"/>
<dbReference type="GO" id="GO:0005886">
    <property type="term" value="C:plasma membrane"/>
    <property type="evidence" value="ECO:0007669"/>
    <property type="project" value="UniProtKB-SubCell"/>
</dbReference>
<dbReference type="Proteomes" id="UP000243778">
    <property type="component" value="Unassembled WGS sequence"/>
</dbReference>
<evidence type="ECO:0000256" key="6">
    <source>
        <dbReference type="SAM" id="Phobius"/>
    </source>
</evidence>
<feature type="transmembrane region" description="Helical" evidence="6">
    <location>
        <begin position="43"/>
        <end position="60"/>
    </location>
</feature>
<keyword evidence="3 6" id="KW-0812">Transmembrane</keyword>
<evidence type="ECO:0000313" key="7">
    <source>
        <dbReference type="EMBL" id="SDW92295.1"/>
    </source>
</evidence>
<evidence type="ECO:0000256" key="3">
    <source>
        <dbReference type="ARBA" id="ARBA00022692"/>
    </source>
</evidence>
<evidence type="ECO:0000256" key="1">
    <source>
        <dbReference type="ARBA" id="ARBA00004651"/>
    </source>
</evidence>
<dbReference type="PANTHER" id="PTHR42770">
    <property type="entry name" value="AMINO ACID TRANSPORTER-RELATED"/>
    <property type="match status" value="1"/>
</dbReference>
<dbReference type="InterPro" id="IPR050367">
    <property type="entry name" value="APC_superfamily"/>
</dbReference>
<feature type="transmembrane region" description="Helical" evidence="6">
    <location>
        <begin position="379"/>
        <end position="406"/>
    </location>
</feature>
<dbReference type="PANTHER" id="PTHR42770:SF13">
    <property type="entry name" value="L-METHIONINE_BRANCHED-CHAIN AMINO ACID EXPORTER YJEH"/>
    <property type="match status" value="1"/>
</dbReference>
<protein>
    <submittedName>
        <fullName evidence="7">Amino acid exporter, AAE family</fullName>
    </submittedName>
</protein>
<keyword evidence="2" id="KW-1003">Cell membrane</keyword>
<evidence type="ECO:0000313" key="8">
    <source>
        <dbReference type="Proteomes" id="UP000243778"/>
    </source>
</evidence>
<reference evidence="8" key="1">
    <citation type="submission" date="2016-10" db="EMBL/GenBank/DDBJ databases">
        <authorList>
            <person name="Varghese N."/>
            <person name="Submissions S."/>
        </authorList>
    </citation>
    <scope>NUCLEOTIDE SEQUENCE [LARGE SCALE GENOMIC DNA]</scope>
    <source>
        <strain evidence="8">NRRL B-59562</strain>
    </source>
</reference>
<dbReference type="InterPro" id="IPR002293">
    <property type="entry name" value="AA/rel_permease1"/>
</dbReference>
<evidence type="ECO:0000256" key="4">
    <source>
        <dbReference type="ARBA" id="ARBA00022989"/>
    </source>
</evidence>
<accession>A0A1H2XHJ0</accession>
<keyword evidence="4 6" id="KW-1133">Transmembrane helix</keyword>
<dbReference type="OrthoDB" id="9117841at2"/>
<dbReference type="PIRSF" id="PIRSF006060">
    <property type="entry name" value="AA_transporter"/>
    <property type="match status" value="1"/>
</dbReference>
<dbReference type="AlphaFoldDB" id="A0A1H2XHJ0"/>